<evidence type="ECO:0000256" key="1">
    <source>
        <dbReference type="RuleBase" id="RU365090"/>
    </source>
</evidence>
<comment type="caution">
    <text evidence="3">The sequence shown here is derived from an EMBL/GenBank/DDBJ whole genome shotgun (WGS) entry which is preliminary data.</text>
</comment>
<dbReference type="Gene3D" id="3.40.980.10">
    <property type="entry name" value="MoaB/Mog-like domain"/>
    <property type="match status" value="1"/>
</dbReference>
<dbReference type="InterPro" id="IPR036425">
    <property type="entry name" value="MoaB/Mog-like_dom_sf"/>
</dbReference>
<dbReference type="Proteomes" id="UP001208567">
    <property type="component" value="Unassembled WGS sequence"/>
</dbReference>
<dbReference type="EMBL" id="BRXR01000001">
    <property type="protein sequence ID" value="GLC32097.1"/>
    <property type="molecule type" value="Genomic_DNA"/>
</dbReference>
<dbReference type="SMART" id="SM00852">
    <property type="entry name" value="MoCF_biosynth"/>
    <property type="match status" value="1"/>
</dbReference>
<dbReference type="CDD" id="cd03522">
    <property type="entry name" value="MoeA_like"/>
    <property type="match status" value="1"/>
</dbReference>
<keyword evidence="1" id="KW-0460">Magnesium</keyword>
<evidence type="ECO:0000313" key="3">
    <source>
        <dbReference type="EMBL" id="GLC32097.1"/>
    </source>
</evidence>
<comment type="pathway">
    <text evidence="1">Cofactor biosynthesis; molybdopterin biosynthesis.</text>
</comment>
<reference evidence="3 4" key="1">
    <citation type="journal article" date="2024" name="Int. J. Syst. Evol. Microbiol.">
        <title>Clostridium omnivorum sp. nov., isolated from anoxic soil under the treatment of reductive soil disinfestation.</title>
        <authorList>
            <person name="Ueki A."/>
            <person name="Tonouchi A."/>
            <person name="Kaku N."/>
            <person name="Honma S."/>
            <person name="Ueki K."/>
        </authorList>
    </citation>
    <scope>NUCLEOTIDE SEQUENCE [LARGE SCALE GENOMIC DNA]</scope>
    <source>
        <strain evidence="3 4">E14</strain>
    </source>
</reference>
<comment type="cofactor">
    <cofactor evidence="1">
        <name>Mg(2+)</name>
        <dbReference type="ChEBI" id="CHEBI:18420"/>
    </cofactor>
</comment>
<dbReference type="InterPro" id="IPR001453">
    <property type="entry name" value="MoaB/Mog_dom"/>
</dbReference>
<evidence type="ECO:0000313" key="4">
    <source>
        <dbReference type="Proteomes" id="UP001208567"/>
    </source>
</evidence>
<evidence type="ECO:0000259" key="2">
    <source>
        <dbReference type="SMART" id="SM00852"/>
    </source>
</evidence>
<feature type="domain" description="MoaB/Mog" evidence="2">
    <location>
        <begin position="175"/>
        <end position="307"/>
    </location>
</feature>
<dbReference type="PANTHER" id="PTHR10192">
    <property type="entry name" value="MOLYBDOPTERIN BIOSYNTHESIS PROTEIN"/>
    <property type="match status" value="1"/>
</dbReference>
<organism evidence="3 4">
    <name type="scientific">Clostridium omnivorum</name>
    <dbReference type="NCBI Taxonomy" id="1604902"/>
    <lineage>
        <taxon>Bacteria</taxon>
        <taxon>Bacillati</taxon>
        <taxon>Bacillota</taxon>
        <taxon>Clostridia</taxon>
        <taxon>Eubacteriales</taxon>
        <taxon>Clostridiaceae</taxon>
        <taxon>Clostridium</taxon>
    </lineage>
</organism>
<keyword evidence="1" id="KW-0808">Transferase</keyword>
<dbReference type="EC" id="2.10.1.1" evidence="1"/>
<comment type="similarity">
    <text evidence="1">Belongs to the MoeA family.</text>
</comment>
<keyword evidence="1" id="KW-0500">Molybdenum</keyword>
<proteinExistence type="inferred from homology"/>
<keyword evidence="1" id="KW-0479">Metal-binding</keyword>
<protein>
    <recommendedName>
        <fullName evidence="1">Molybdopterin molybdenumtransferase</fullName>
        <ecNumber evidence="1">2.10.1.1</ecNumber>
    </recommendedName>
</protein>
<dbReference type="RefSeq" id="WP_264851407.1">
    <property type="nucleotide sequence ID" value="NZ_BRXR01000001.1"/>
</dbReference>
<dbReference type="Pfam" id="PF00994">
    <property type="entry name" value="MoCF_biosynth"/>
    <property type="match status" value="1"/>
</dbReference>
<sequence length="342" mass="38033">MRKVKIEDAIGLAIGHDMTRVIPGTFKGVAFKKGHIITEDDVIELKKIGKENVYLDTIPEGYIHEDDCAVRIASAIADQDSFTFSEVSEGKINIISKADGILKINKEMLYNLNTIEHVAICTKFEDTPVKRGDIVASERIIPLYTRKENIEAVEETCKQSGKLINVVKYVPQKIHLIITGNEVFNGLIKDRFYEALKPKVESYGCKISSVIKAPDDKEYIKEKINEAVESGADIVVCTGGMSVDEDDITPIAIKEEADNMVVHGLPVQPGNMFLLSYKKNTPIIGVPGAVMYYKATIFDLIFPKLACKQKISKDYFINLGLGGLCDFCKVCHYPNCSFLKGR</sequence>
<comment type="function">
    <text evidence="1">Catalyzes the insertion of molybdate into adenylated molybdopterin with the concomitant release of AMP.</text>
</comment>
<dbReference type="InterPro" id="IPR038987">
    <property type="entry name" value="MoeA-like"/>
</dbReference>
<gene>
    <name evidence="3" type="ORF">bsdE14_35070</name>
</gene>
<dbReference type="PANTHER" id="PTHR10192:SF28">
    <property type="entry name" value="MOLYBDOPTERIN MOLYBDENUMTRANSFERASE"/>
    <property type="match status" value="1"/>
</dbReference>
<comment type="catalytic activity">
    <reaction evidence="1">
        <text>adenylyl-molybdopterin + molybdate = Mo-molybdopterin + AMP + H(+)</text>
        <dbReference type="Rhea" id="RHEA:35047"/>
        <dbReference type="ChEBI" id="CHEBI:15378"/>
        <dbReference type="ChEBI" id="CHEBI:36264"/>
        <dbReference type="ChEBI" id="CHEBI:62727"/>
        <dbReference type="ChEBI" id="CHEBI:71302"/>
        <dbReference type="ChEBI" id="CHEBI:456215"/>
    </reaction>
</comment>
<dbReference type="SUPFAM" id="SSF53218">
    <property type="entry name" value="Molybdenum cofactor biosynthesis proteins"/>
    <property type="match status" value="1"/>
</dbReference>
<keyword evidence="4" id="KW-1185">Reference proteome</keyword>
<accession>A0ABQ5NA02</accession>
<name>A0ABQ5NA02_9CLOT</name>
<keyword evidence="1" id="KW-0501">Molybdenum cofactor biosynthesis</keyword>